<protein>
    <submittedName>
        <fullName evidence="1">Uncharacterized protein</fullName>
    </submittedName>
</protein>
<reference evidence="2" key="1">
    <citation type="journal article" date="2022" name="Mol. Ecol. Resour.">
        <title>The genomes of chicory, endive, great burdock and yacon provide insights into Asteraceae palaeo-polyploidization history and plant inulin production.</title>
        <authorList>
            <person name="Fan W."/>
            <person name="Wang S."/>
            <person name="Wang H."/>
            <person name="Wang A."/>
            <person name="Jiang F."/>
            <person name="Liu H."/>
            <person name="Zhao H."/>
            <person name="Xu D."/>
            <person name="Zhang Y."/>
        </authorList>
    </citation>
    <scope>NUCLEOTIDE SEQUENCE [LARGE SCALE GENOMIC DNA]</scope>
    <source>
        <strain evidence="2">cv. Niubang</strain>
    </source>
</reference>
<proteinExistence type="predicted"/>
<accession>A0ACB9B9M9</accession>
<name>A0ACB9B9M9_ARCLA</name>
<organism evidence="1 2">
    <name type="scientific">Arctium lappa</name>
    <name type="common">Greater burdock</name>
    <name type="synonym">Lappa major</name>
    <dbReference type="NCBI Taxonomy" id="4217"/>
    <lineage>
        <taxon>Eukaryota</taxon>
        <taxon>Viridiplantae</taxon>
        <taxon>Streptophyta</taxon>
        <taxon>Embryophyta</taxon>
        <taxon>Tracheophyta</taxon>
        <taxon>Spermatophyta</taxon>
        <taxon>Magnoliopsida</taxon>
        <taxon>eudicotyledons</taxon>
        <taxon>Gunneridae</taxon>
        <taxon>Pentapetalae</taxon>
        <taxon>asterids</taxon>
        <taxon>campanulids</taxon>
        <taxon>Asterales</taxon>
        <taxon>Asteraceae</taxon>
        <taxon>Carduoideae</taxon>
        <taxon>Cardueae</taxon>
        <taxon>Arctiinae</taxon>
        <taxon>Arctium</taxon>
    </lineage>
</organism>
<dbReference type="Proteomes" id="UP001055879">
    <property type="component" value="Linkage Group LG06"/>
</dbReference>
<dbReference type="EMBL" id="CM042052">
    <property type="protein sequence ID" value="KAI3718798.1"/>
    <property type="molecule type" value="Genomic_DNA"/>
</dbReference>
<gene>
    <name evidence="1" type="ORF">L6452_19682</name>
</gene>
<evidence type="ECO:0000313" key="1">
    <source>
        <dbReference type="EMBL" id="KAI3718798.1"/>
    </source>
</evidence>
<comment type="caution">
    <text evidence="1">The sequence shown here is derived from an EMBL/GenBank/DDBJ whole genome shotgun (WGS) entry which is preliminary data.</text>
</comment>
<evidence type="ECO:0000313" key="2">
    <source>
        <dbReference type="Proteomes" id="UP001055879"/>
    </source>
</evidence>
<keyword evidence="2" id="KW-1185">Reference proteome</keyword>
<sequence>MHHDTSACTTFTTTVGCTTVTTTAGCTTVTTAGCTTVAIAGCLFDFNPQSVDAHDGDDGPVNEDNVEEAEFEDTEFSHFVL</sequence>
<reference evidence="1 2" key="2">
    <citation type="journal article" date="2022" name="Mol. Ecol. Resour.">
        <title>The genomes of chicory, endive, great burdock and yacon provide insights into Asteraceae paleo-polyploidization history and plant inulin production.</title>
        <authorList>
            <person name="Fan W."/>
            <person name="Wang S."/>
            <person name="Wang H."/>
            <person name="Wang A."/>
            <person name="Jiang F."/>
            <person name="Liu H."/>
            <person name="Zhao H."/>
            <person name="Xu D."/>
            <person name="Zhang Y."/>
        </authorList>
    </citation>
    <scope>NUCLEOTIDE SEQUENCE [LARGE SCALE GENOMIC DNA]</scope>
    <source>
        <strain evidence="2">cv. Niubang</strain>
    </source>
</reference>